<accession>A0A934TYX7</accession>
<evidence type="ECO:0000313" key="4">
    <source>
        <dbReference type="Proteomes" id="UP000633365"/>
    </source>
</evidence>
<keyword evidence="2" id="KW-0472">Membrane</keyword>
<evidence type="ECO:0000313" key="3">
    <source>
        <dbReference type="EMBL" id="MBK6087190.1"/>
    </source>
</evidence>
<dbReference type="RefSeq" id="WP_201426526.1">
    <property type="nucleotide sequence ID" value="NZ_JAEQMG010000011.1"/>
</dbReference>
<gene>
    <name evidence="3" type="ORF">JKK62_00715</name>
</gene>
<dbReference type="EMBL" id="JAEQMG010000011">
    <property type="protein sequence ID" value="MBK6087190.1"/>
    <property type="molecule type" value="Genomic_DNA"/>
</dbReference>
<comment type="caution">
    <text evidence="3">The sequence shown here is derived from an EMBL/GenBank/DDBJ whole genome shotgun (WGS) entry which is preliminary data.</text>
</comment>
<proteinExistence type="predicted"/>
<evidence type="ECO:0008006" key="5">
    <source>
        <dbReference type="Google" id="ProtNLM"/>
    </source>
</evidence>
<evidence type="ECO:0000256" key="1">
    <source>
        <dbReference type="SAM" id="MobiDB-lite"/>
    </source>
</evidence>
<evidence type="ECO:0000256" key="2">
    <source>
        <dbReference type="SAM" id="Phobius"/>
    </source>
</evidence>
<protein>
    <recommendedName>
        <fullName evidence="5">DUF4337 domain-containing protein</fullName>
    </recommendedName>
</protein>
<dbReference type="AlphaFoldDB" id="A0A934TYX7"/>
<feature type="transmembrane region" description="Helical" evidence="2">
    <location>
        <begin position="36"/>
        <end position="56"/>
    </location>
</feature>
<name>A0A934TYX7_9FIRM</name>
<organism evidence="3 4">
    <name type="scientific">Ruminococcus difficilis</name>
    <dbReference type="NCBI Taxonomy" id="2763069"/>
    <lineage>
        <taxon>Bacteria</taxon>
        <taxon>Bacillati</taxon>
        <taxon>Bacillota</taxon>
        <taxon>Clostridia</taxon>
        <taxon>Eubacteriales</taxon>
        <taxon>Oscillospiraceae</taxon>
        <taxon>Ruminococcus</taxon>
    </lineage>
</organism>
<feature type="region of interest" description="Disordered" evidence="1">
    <location>
        <begin position="1"/>
        <end position="20"/>
    </location>
</feature>
<keyword evidence="4" id="KW-1185">Reference proteome</keyword>
<reference evidence="3" key="1">
    <citation type="submission" date="2021-01" db="EMBL/GenBank/DDBJ databases">
        <title>Genome public.</title>
        <authorList>
            <person name="Liu C."/>
            <person name="Sun Q."/>
        </authorList>
    </citation>
    <scope>NUCLEOTIDE SEQUENCE</scope>
    <source>
        <strain evidence="3">M6</strain>
    </source>
</reference>
<keyword evidence="2" id="KW-1133">Transmembrane helix</keyword>
<keyword evidence="2" id="KW-0812">Transmembrane</keyword>
<dbReference type="Proteomes" id="UP000633365">
    <property type="component" value="Unassembled WGS sequence"/>
</dbReference>
<feature type="transmembrane region" description="Helical" evidence="2">
    <location>
        <begin position="217"/>
        <end position="237"/>
    </location>
</feature>
<sequence length="252" mass="28088">MSTDNKELETIASETETEEVEEATPKKKKLFTAKRIEVITAIFLGVTALLTAWATWIGSLHGGNQATNFTKSNNLASEGNAAYNSAMQMYLSDLMAWNTAIDYQLDAEVAKMKGNEEEAKIYEDKMHYFMQQNSSQILSDAMNQMDDSMSSPFEVEGMTDKYFEESNNLIAQSQELLEEGKRDNRNGDAYNLVNVIYSVVLFLLGIVGVFKNLPNRVVVLFIAIAGVVLATIYMFTIPLPTGFNILSFFGMA</sequence>
<feature type="transmembrane region" description="Helical" evidence="2">
    <location>
        <begin position="189"/>
        <end position="210"/>
    </location>
</feature>